<evidence type="ECO:0000256" key="1">
    <source>
        <dbReference type="SAM" id="MobiDB-lite"/>
    </source>
</evidence>
<organism evidence="2 3">
    <name type="scientific">Astrephomene gubernaculifera</name>
    <dbReference type="NCBI Taxonomy" id="47775"/>
    <lineage>
        <taxon>Eukaryota</taxon>
        <taxon>Viridiplantae</taxon>
        <taxon>Chlorophyta</taxon>
        <taxon>core chlorophytes</taxon>
        <taxon>Chlorophyceae</taxon>
        <taxon>CS clade</taxon>
        <taxon>Chlamydomonadales</taxon>
        <taxon>Astrephomenaceae</taxon>
        <taxon>Astrephomene</taxon>
    </lineage>
</organism>
<feature type="compositionally biased region" description="Pro residues" evidence="1">
    <location>
        <begin position="101"/>
        <end position="110"/>
    </location>
</feature>
<feature type="compositionally biased region" description="Polar residues" evidence="1">
    <location>
        <begin position="119"/>
        <end position="130"/>
    </location>
</feature>
<proteinExistence type="predicted"/>
<comment type="caution">
    <text evidence="2">The sequence shown here is derived from an EMBL/GenBank/DDBJ whole genome shotgun (WGS) entry which is preliminary data.</text>
</comment>
<evidence type="ECO:0000313" key="3">
    <source>
        <dbReference type="Proteomes" id="UP001054857"/>
    </source>
</evidence>
<reference evidence="2 3" key="1">
    <citation type="journal article" date="2021" name="Sci. Rep.">
        <title>Genome sequencing of the multicellular alga Astrephomene provides insights into convergent evolution of germ-soma differentiation.</title>
        <authorList>
            <person name="Yamashita S."/>
            <person name="Yamamoto K."/>
            <person name="Matsuzaki R."/>
            <person name="Suzuki S."/>
            <person name="Yamaguchi H."/>
            <person name="Hirooka S."/>
            <person name="Minakuchi Y."/>
            <person name="Miyagishima S."/>
            <person name="Kawachi M."/>
            <person name="Toyoda A."/>
            <person name="Nozaki H."/>
        </authorList>
    </citation>
    <scope>NUCLEOTIDE SEQUENCE [LARGE SCALE GENOMIC DNA]</scope>
    <source>
        <strain evidence="2 3">NIES-4017</strain>
    </source>
</reference>
<sequence length="248" mass="27404">MLQACIPCIPCQVHGSFSLRSSPPFHGAPRLTTLARYAAFGTPSHPRGYQDRVLKVSNIRASAHRRPNDGRNDRMEPEQPAKSGPNSEPTPAATPSKSSPPAAPPAPSTPRPYLAFSPRPSTRTRLTSPIYSSPTKKLRVFTEYVRYWWPKVPPGGLMGTQLKLRVELDGQEMTWGISNQNVCEITLYDYVKSTQSSARDVEVRGLPAPLRQKLTGSWLLGYRGRPSEGVITLVASSTEEPPLDPEWM</sequence>
<feature type="compositionally biased region" description="Basic and acidic residues" evidence="1">
    <location>
        <begin position="66"/>
        <end position="79"/>
    </location>
</feature>
<dbReference type="EMBL" id="BMAR01000003">
    <property type="protein sequence ID" value="GFR42303.1"/>
    <property type="molecule type" value="Genomic_DNA"/>
</dbReference>
<feature type="region of interest" description="Disordered" evidence="1">
    <location>
        <begin position="42"/>
        <end position="130"/>
    </location>
</feature>
<feature type="compositionally biased region" description="Low complexity" evidence="1">
    <location>
        <begin position="87"/>
        <end position="100"/>
    </location>
</feature>
<evidence type="ECO:0000313" key="2">
    <source>
        <dbReference type="EMBL" id="GFR42303.1"/>
    </source>
</evidence>
<dbReference type="Proteomes" id="UP001054857">
    <property type="component" value="Unassembled WGS sequence"/>
</dbReference>
<protein>
    <submittedName>
        <fullName evidence="2">Uncharacterized protein</fullName>
    </submittedName>
</protein>
<keyword evidence="3" id="KW-1185">Reference proteome</keyword>
<dbReference type="AlphaFoldDB" id="A0AAD3HIV7"/>
<accession>A0AAD3HIV7</accession>
<gene>
    <name evidence="2" type="ORF">Agub_g3203</name>
</gene>
<name>A0AAD3HIV7_9CHLO</name>